<dbReference type="PRINTS" id="PR01130">
    <property type="entry name" value="DERENTRNSPRT"/>
</dbReference>
<feature type="transmembrane region" description="Helical" evidence="8">
    <location>
        <begin position="227"/>
        <end position="249"/>
    </location>
</feature>
<reference evidence="9" key="1">
    <citation type="submission" date="2021-10" db="EMBL/GenBank/DDBJ databases">
        <title>Tropical sea cucumber genome reveals ecological adaptation and Cuvierian tubules defense mechanism.</title>
        <authorList>
            <person name="Chen T."/>
        </authorList>
    </citation>
    <scope>NUCLEOTIDE SEQUENCE</scope>
    <source>
        <strain evidence="9">Nanhai2018</strain>
        <tissue evidence="9">Muscle</tissue>
    </source>
</reference>
<dbReference type="PANTHER" id="PTHR10332:SF80">
    <property type="entry name" value="EQUILIBRATIVE NUCLEOSIDE TRANSPORTER 2, ISOFORM A"/>
    <property type="match status" value="1"/>
</dbReference>
<comment type="subcellular location">
    <subcellularLocation>
        <location evidence="1">Membrane</location>
        <topology evidence="1">Multi-pass membrane protein</topology>
    </subcellularLocation>
</comment>
<dbReference type="GO" id="GO:0005886">
    <property type="term" value="C:plasma membrane"/>
    <property type="evidence" value="ECO:0007669"/>
    <property type="project" value="TreeGrafter"/>
</dbReference>
<dbReference type="GO" id="GO:0005337">
    <property type="term" value="F:nucleoside transmembrane transporter activity"/>
    <property type="evidence" value="ECO:0007669"/>
    <property type="project" value="InterPro"/>
</dbReference>
<feature type="transmembrane region" description="Helical" evidence="8">
    <location>
        <begin position="483"/>
        <end position="505"/>
    </location>
</feature>
<dbReference type="EMBL" id="JAIZAY010000003">
    <property type="protein sequence ID" value="KAJ8044557.1"/>
    <property type="molecule type" value="Genomic_DNA"/>
</dbReference>
<organism evidence="9 10">
    <name type="scientific">Holothuria leucospilota</name>
    <name type="common">Black long sea cucumber</name>
    <name type="synonym">Mertensiothuria leucospilota</name>
    <dbReference type="NCBI Taxonomy" id="206669"/>
    <lineage>
        <taxon>Eukaryota</taxon>
        <taxon>Metazoa</taxon>
        <taxon>Echinodermata</taxon>
        <taxon>Eleutherozoa</taxon>
        <taxon>Echinozoa</taxon>
        <taxon>Holothuroidea</taxon>
        <taxon>Aspidochirotacea</taxon>
        <taxon>Aspidochirotida</taxon>
        <taxon>Holothuriidae</taxon>
        <taxon>Holothuria</taxon>
    </lineage>
</organism>
<feature type="transmembrane region" description="Helical" evidence="8">
    <location>
        <begin position="154"/>
        <end position="178"/>
    </location>
</feature>
<feature type="transmembrane region" description="Helical" evidence="8">
    <location>
        <begin position="418"/>
        <end position="443"/>
    </location>
</feature>
<dbReference type="Proteomes" id="UP001152320">
    <property type="component" value="Chromosome 3"/>
</dbReference>
<dbReference type="SUPFAM" id="SSF103473">
    <property type="entry name" value="MFS general substrate transporter"/>
    <property type="match status" value="1"/>
</dbReference>
<evidence type="ECO:0000256" key="2">
    <source>
        <dbReference type="ARBA" id="ARBA00007965"/>
    </source>
</evidence>
<feature type="transmembrane region" description="Helical" evidence="8">
    <location>
        <begin position="255"/>
        <end position="276"/>
    </location>
</feature>
<gene>
    <name evidence="9" type="ORF">HOLleu_07338</name>
</gene>
<keyword evidence="6 8" id="KW-0472">Membrane</keyword>
<feature type="transmembrane region" description="Helical" evidence="8">
    <location>
        <begin position="388"/>
        <end position="406"/>
    </location>
</feature>
<dbReference type="InterPro" id="IPR036259">
    <property type="entry name" value="MFS_trans_sf"/>
</dbReference>
<name>A0A9Q1CG02_HOLLE</name>
<keyword evidence="5 8" id="KW-1133">Transmembrane helix</keyword>
<feature type="transmembrane region" description="Helical" evidence="8">
    <location>
        <begin position="526"/>
        <end position="551"/>
    </location>
</feature>
<feature type="region of interest" description="Disordered" evidence="7">
    <location>
        <begin position="90"/>
        <end position="111"/>
    </location>
</feature>
<evidence type="ECO:0000313" key="10">
    <source>
        <dbReference type="Proteomes" id="UP001152320"/>
    </source>
</evidence>
<evidence type="ECO:0000256" key="8">
    <source>
        <dbReference type="SAM" id="Phobius"/>
    </source>
</evidence>
<dbReference type="InterPro" id="IPR002259">
    <property type="entry name" value="Eqnu_transpt"/>
</dbReference>
<protein>
    <submittedName>
        <fullName evidence="9">Equilibrative nucleoside transporter 1</fullName>
    </submittedName>
</protein>
<keyword evidence="10" id="KW-1185">Reference proteome</keyword>
<keyword evidence="4 8" id="KW-0812">Transmembrane</keyword>
<evidence type="ECO:0000256" key="4">
    <source>
        <dbReference type="ARBA" id="ARBA00022692"/>
    </source>
</evidence>
<keyword evidence="3" id="KW-0813">Transport</keyword>
<accession>A0A9Q1CG02</accession>
<evidence type="ECO:0000256" key="5">
    <source>
        <dbReference type="ARBA" id="ARBA00022989"/>
    </source>
</evidence>
<evidence type="ECO:0000256" key="1">
    <source>
        <dbReference type="ARBA" id="ARBA00004141"/>
    </source>
</evidence>
<feature type="transmembrane region" description="Helical" evidence="8">
    <location>
        <begin position="198"/>
        <end position="220"/>
    </location>
</feature>
<feature type="transmembrane region" description="Helical" evidence="8">
    <location>
        <begin position="324"/>
        <end position="348"/>
    </location>
</feature>
<comment type="similarity">
    <text evidence="2">Belongs to the SLC29A/ENT transporter (TC 2.A.57) family.</text>
</comment>
<dbReference type="AlphaFoldDB" id="A0A9Q1CG02"/>
<sequence>MGAQLRVADSRPPNLRLHKLNKFVTTLLPESQSAMGSAEVNWDPEGGAEIRFLGNGDSANHKHGFGSPSRSHNGYISLSREELSDGKVYRPTASDTEHHNHHHFHLSPKRNGYTSMDDIKLSNGPHQNGGSKEKYEISKGEDDVDVAPKDKWMLVLIIFALHGVGTLLPWNCFITAEAYFTEHKFGNLSNDVEYKDKFVSYLGLCGFLPNVTFLAVALFFPPKSNRVMTFIGLFIMMLLFILTTFLAVIDTSGWPGAFFAITMATIVIFNGAGAVYQSGMFALAAKLPATYTQSYIVGQGLGGTFVAILAILSLAAAGDLQRAAVGYFLCAVFVLILAVVTYCILFHLPLVRYYLRLAEQLVTSTSSSHHTYRPPPLWKIFKEIKLQIFNIWLTFAVSLTIFPPMMVDVVSTHDQSHWFWGTYFTPVTCFLLFNLLDFVGSLLPAWFKWPSRHRTWIIVVCRILLIPLVMFCNYRPDRRSLPVLFYNDFVYIIIVSIMSISNGYLKTIIMMDAPKHLSNPEWASKAAAMMVFFLVLGIFSGIQFSMVVAFLV</sequence>
<feature type="compositionally biased region" description="Basic residues" evidence="7">
    <location>
        <begin position="99"/>
        <end position="108"/>
    </location>
</feature>
<evidence type="ECO:0000256" key="6">
    <source>
        <dbReference type="ARBA" id="ARBA00023136"/>
    </source>
</evidence>
<evidence type="ECO:0000313" key="9">
    <source>
        <dbReference type="EMBL" id="KAJ8044557.1"/>
    </source>
</evidence>
<dbReference type="PANTHER" id="PTHR10332">
    <property type="entry name" value="EQUILIBRATIVE NUCLEOSIDE TRANSPORTER"/>
    <property type="match status" value="1"/>
</dbReference>
<comment type="caution">
    <text evidence="9">The sequence shown here is derived from an EMBL/GenBank/DDBJ whole genome shotgun (WGS) entry which is preliminary data.</text>
</comment>
<feature type="transmembrane region" description="Helical" evidence="8">
    <location>
        <begin position="296"/>
        <end position="318"/>
    </location>
</feature>
<proteinExistence type="inferred from homology"/>
<dbReference type="OrthoDB" id="1856718at2759"/>
<feature type="transmembrane region" description="Helical" evidence="8">
    <location>
        <begin position="455"/>
        <end position="471"/>
    </location>
</feature>
<evidence type="ECO:0000256" key="3">
    <source>
        <dbReference type="ARBA" id="ARBA00022448"/>
    </source>
</evidence>
<evidence type="ECO:0000256" key="7">
    <source>
        <dbReference type="SAM" id="MobiDB-lite"/>
    </source>
</evidence>
<dbReference type="Pfam" id="PF01733">
    <property type="entry name" value="Nucleoside_tran"/>
    <property type="match status" value="1"/>
</dbReference>